<keyword evidence="6" id="KW-1185">Reference proteome</keyword>
<evidence type="ECO:0000256" key="2">
    <source>
        <dbReference type="ARBA" id="ARBA00022603"/>
    </source>
</evidence>
<keyword evidence="2 5" id="KW-0489">Methyltransferase</keyword>
<evidence type="ECO:0000256" key="1">
    <source>
        <dbReference type="ARBA" id="ARBA00007228"/>
    </source>
</evidence>
<dbReference type="Proteomes" id="UP000279228">
    <property type="component" value="Unassembled WGS sequence"/>
</dbReference>
<feature type="domain" description="RNA 2-O ribose methyltransferase substrate binding" evidence="4">
    <location>
        <begin position="22"/>
        <end position="92"/>
    </location>
</feature>
<dbReference type="InterPro" id="IPR013123">
    <property type="entry name" value="SpoU_subst-bd"/>
</dbReference>
<dbReference type="Gene3D" id="3.40.1280.10">
    <property type="match status" value="1"/>
</dbReference>
<dbReference type="PANTHER" id="PTHR43191:SF2">
    <property type="entry name" value="RRNA METHYLTRANSFERASE 3, MITOCHONDRIAL"/>
    <property type="match status" value="1"/>
</dbReference>
<dbReference type="InterPro" id="IPR053888">
    <property type="entry name" value="MRM3-like_sub_bind"/>
</dbReference>
<comment type="caution">
    <text evidence="5">The sequence shown here is derived from an EMBL/GenBank/DDBJ whole genome shotgun (WGS) entry which is preliminary data.</text>
</comment>
<dbReference type="RefSeq" id="WP_122098306.1">
    <property type="nucleotide sequence ID" value="NZ_JAMOHS010000020.1"/>
</dbReference>
<dbReference type="SMART" id="SM00967">
    <property type="entry name" value="SpoU_sub_bind"/>
    <property type="match status" value="1"/>
</dbReference>
<evidence type="ECO:0000313" key="5">
    <source>
        <dbReference type="EMBL" id="RMH97856.1"/>
    </source>
</evidence>
<proteinExistence type="inferred from homology"/>
<dbReference type="PANTHER" id="PTHR43191">
    <property type="entry name" value="RRNA METHYLTRANSFERASE 3"/>
    <property type="match status" value="1"/>
</dbReference>
<dbReference type="InterPro" id="IPR029028">
    <property type="entry name" value="Alpha/beta_knot_MTases"/>
</dbReference>
<dbReference type="Pfam" id="PF00588">
    <property type="entry name" value="SpoU_methylase"/>
    <property type="match status" value="1"/>
</dbReference>
<dbReference type="SUPFAM" id="SSF75217">
    <property type="entry name" value="alpha/beta knot"/>
    <property type="match status" value="1"/>
</dbReference>
<protein>
    <submittedName>
        <fullName evidence="5">RNA methyltransferase</fullName>
    </submittedName>
</protein>
<reference evidence="5 6" key="1">
    <citation type="submission" date="2018-10" db="EMBL/GenBank/DDBJ databases">
        <title>Pseudomonas songnenensis NEAU-ST5-5(T) genome.</title>
        <authorList>
            <person name="Pengp J."/>
            <person name="Liu Z.-P."/>
        </authorList>
    </citation>
    <scope>NUCLEOTIDE SEQUENCE [LARGE SCALE GENOMIC DNA]</scope>
    <source>
        <strain evidence="5 6">NEAU-ST5-5</strain>
    </source>
</reference>
<dbReference type="InterPro" id="IPR051259">
    <property type="entry name" value="rRNA_Methyltransferase"/>
</dbReference>
<accession>A0ABX9UWS9</accession>
<dbReference type="EMBL" id="RFFN01000002">
    <property type="protein sequence ID" value="RMH97856.1"/>
    <property type="molecule type" value="Genomic_DNA"/>
</dbReference>
<name>A0ABX9UWS9_9PSED</name>
<dbReference type="InterPro" id="IPR029064">
    <property type="entry name" value="Ribosomal_eL30-like_sf"/>
</dbReference>
<evidence type="ECO:0000256" key="3">
    <source>
        <dbReference type="ARBA" id="ARBA00022679"/>
    </source>
</evidence>
<dbReference type="Gene3D" id="3.30.1330.30">
    <property type="match status" value="1"/>
</dbReference>
<comment type="similarity">
    <text evidence="1">Belongs to the class IV-like SAM-binding methyltransferase superfamily. RNA methyltransferase TrmH family.</text>
</comment>
<dbReference type="InterPro" id="IPR029026">
    <property type="entry name" value="tRNA_m1G_MTases_N"/>
</dbReference>
<gene>
    <name evidence="5" type="ORF">EA798_05400</name>
</gene>
<dbReference type="GO" id="GO:0008168">
    <property type="term" value="F:methyltransferase activity"/>
    <property type="evidence" value="ECO:0007669"/>
    <property type="project" value="UniProtKB-KW"/>
</dbReference>
<dbReference type="GO" id="GO:0032259">
    <property type="term" value="P:methylation"/>
    <property type="evidence" value="ECO:0007669"/>
    <property type="project" value="UniProtKB-KW"/>
</dbReference>
<dbReference type="Pfam" id="PF22435">
    <property type="entry name" value="MRM3-like_sub_bind"/>
    <property type="match status" value="1"/>
</dbReference>
<evidence type="ECO:0000313" key="6">
    <source>
        <dbReference type="Proteomes" id="UP000279228"/>
    </source>
</evidence>
<organism evidence="5 6">
    <name type="scientific">Pseudomonas songnenensis</name>
    <dbReference type="NCBI Taxonomy" id="1176259"/>
    <lineage>
        <taxon>Bacteria</taxon>
        <taxon>Pseudomonadati</taxon>
        <taxon>Pseudomonadota</taxon>
        <taxon>Gammaproteobacteria</taxon>
        <taxon>Pseudomonadales</taxon>
        <taxon>Pseudomonadaceae</taxon>
        <taxon>Pseudomonas</taxon>
    </lineage>
</organism>
<dbReference type="InterPro" id="IPR001537">
    <property type="entry name" value="SpoU_MeTrfase"/>
</dbReference>
<dbReference type="SUPFAM" id="SSF55315">
    <property type="entry name" value="L30e-like"/>
    <property type="match status" value="1"/>
</dbReference>
<keyword evidence="3" id="KW-0808">Transferase</keyword>
<evidence type="ECO:0000259" key="4">
    <source>
        <dbReference type="SMART" id="SM00967"/>
    </source>
</evidence>
<sequence>MKFDDIKKLHQKKYRAEFGHFLVEGEHLALELQKATLHNPQLARSELYVTNAYEHWQSPFKTHVISDRQMAQIADTKTPQGIVAVVPMPATGASIAAPVAGERAIYLHEIQDPGNLGTILRTLAWFGNFRCLLSPGSVDPYNPKVVRSSMGAIFHAPMELDVTLDSLRTRFARIACLDMQGEPVQSTAFTTFECYLFGNEARGVPRDQLNALDARPFTIPGCGAIESLNLAATVNMCAYELSR</sequence>